<feature type="transmembrane region" description="Helical" evidence="11">
    <location>
        <begin position="299"/>
        <end position="322"/>
    </location>
</feature>
<comment type="subcellular location">
    <subcellularLocation>
        <location evidence="1">Cell membrane</location>
        <topology evidence="1">Multi-pass membrane protein</topology>
    </subcellularLocation>
</comment>
<dbReference type="SUPFAM" id="SSF52540">
    <property type="entry name" value="P-loop containing nucleoside triphosphate hydrolases"/>
    <property type="match status" value="1"/>
</dbReference>
<evidence type="ECO:0000256" key="5">
    <source>
        <dbReference type="ARBA" id="ARBA00022692"/>
    </source>
</evidence>
<dbReference type="SMART" id="SM00382">
    <property type="entry name" value="AAA"/>
    <property type="match status" value="1"/>
</dbReference>
<keyword evidence="6" id="KW-0547">Nucleotide-binding</keyword>
<feature type="domain" description="ABC transporter" evidence="12">
    <location>
        <begin position="395"/>
        <end position="627"/>
    </location>
</feature>
<keyword evidence="3" id="KW-0813">Transport</keyword>
<dbReference type="GO" id="GO:0005524">
    <property type="term" value="F:ATP binding"/>
    <property type="evidence" value="ECO:0007669"/>
    <property type="project" value="UniProtKB-KW"/>
</dbReference>
<evidence type="ECO:0000256" key="8">
    <source>
        <dbReference type="ARBA" id="ARBA00022989"/>
    </source>
</evidence>
<feature type="transmembrane region" description="Helical" evidence="11">
    <location>
        <begin position="215"/>
        <end position="235"/>
    </location>
</feature>
<dbReference type="FunFam" id="1.20.1560.10:FF:000066">
    <property type="entry name" value="ABC multidrug transporter (Eurofung)"/>
    <property type="match status" value="1"/>
</dbReference>
<dbReference type="CDD" id="cd03244">
    <property type="entry name" value="ABCC_MRP_domain2"/>
    <property type="match status" value="1"/>
</dbReference>
<keyword evidence="9 11" id="KW-0472">Membrane</keyword>
<sequence>MLDEHGTVTEHKADNFELVDDPLEVAEDNAADSNANLVADQDSPTDATSTSPDKMQVVRDWAVYRYYFKSARLPLSLSFLGVSLLVAFCYNFPTLWLKWWSDANAVSPNNNLGFYLGIYAMLAVVALIGLMMVCWVMFVGMVYKVGEKCHNRMLDIVMRVPIAFFALNDTGKTTNRFGQDLQLLDTVLPMSAINTALFAGSCLVQIVIISYAANYMAATLPVCLVVVYMVQRYYLNTSRQLRVLEIEAKTPLYSAFIELLDGLATVRAFRWEQTLEKSNYRKVQDSQTAMYLLFCIQRWLNLVLDLIVAGLAITLACLAVGLKEKSNASSIGVALSNINTFNQTLANLIKAWTTLETTMGAVARIRSFVKETKVMKHPNGNLTSTPRSESLAGMLEFQDVSASYGINDDDLALSGVNMTIKQGEKIAICGRTGSGKSTLILCLSKMLELASGSIIINGVNVAILSPDQVCSSLNIITQEPLIISGTVRFNATLGNSASEAELLSAFQTVGIWDLIQEKGGLDAEMQPASWSHGQRQLFCLARALLYKKPILILDEAASNVDSATEQQMQDVVNTAFRDNTVISVTHRLGSIFCYDKVAVFDKGVLVEYDDPHALLEKPSVFAELYRESGAQ</sequence>
<dbReference type="PROSITE" id="PS50893">
    <property type="entry name" value="ABC_TRANSPORTER_2"/>
    <property type="match status" value="1"/>
</dbReference>
<evidence type="ECO:0000313" key="14">
    <source>
        <dbReference type="EMBL" id="KAK0645161.1"/>
    </source>
</evidence>
<feature type="transmembrane region" description="Helical" evidence="11">
    <location>
        <begin position="116"/>
        <end position="143"/>
    </location>
</feature>
<feature type="domain" description="ABC transmembrane type-1" evidence="13">
    <location>
        <begin position="83"/>
        <end position="357"/>
    </location>
</feature>
<dbReference type="Proteomes" id="UP001175001">
    <property type="component" value="Unassembled WGS sequence"/>
</dbReference>
<dbReference type="InterPro" id="IPR027417">
    <property type="entry name" value="P-loop_NTPase"/>
</dbReference>
<dbReference type="PROSITE" id="PS50929">
    <property type="entry name" value="ABC_TM1F"/>
    <property type="match status" value="1"/>
</dbReference>
<comment type="similarity">
    <text evidence="2">Belongs to the ABC transporter superfamily. ABCC family. Conjugate transporter (TC 3.A.1.208) subfamily.</text>
</comment>
<dbReference type="PANTHER" id="PTHR24223">
    <property type="entry name" value="ATP-BINDING CASSETTE SUB-FAMILY C"/>
    <property type="match status" value="1"/>
</dbReference>
<keyword evidence="7" id="KW-0067">ATP-binding</keyword>
<dbReference type="InterPro" id="IPR044726">
    <property type="entry name" value="ABCC_6TM_D2"/>
</dbReference>
<evidence type="ECO:0000256" key="2">
    <source>
        <dbReference type="ARBA" id="ARBA00009726"/>
    </source>
</evidence>
<evidence type="ECO:0000256" key="10">
    <source>
        <dbReference type="ARBA" id="ARBA00023180"/>
    </source>
</evidence>
<dbReference type="InterPro" id="IPR003593">
    <property type="entry name" value="AAA+_ATPase"/>
</dbReference>
<feature type="transmembrane region" description="Helical" evidence="11">
    <location>
        <begin position="75"/>
        <end position="96"/>
    </location>
</feature>
<evidence type="ECO:0000256" key="7">
    <source>
        <dbReference type="ARBA" id="ARBA00022840"/>
    </source>
</evidence>
<dbReference type="PANTHER" id="PTHR24223:SF404">
    <property type="entry name" value="ABC MULTIDRUG TRANSPORTER (EUROFUNG)-RELATED"/>
    <property type="match status" value="1"/>
</dbReference>
<evidence type="ECO:0000256" key="11">
    <source>
        <dbReference type="SAM" id="Phobius"/>
    </source>
</evidence>
<evidence type="ECO:0000256" key="9">
    <source>
        <dbReference type="ARBA" id="ARBA00023136"/>
    </source>
</evidence>
<dbReference type="Gene3D" id="3.40.50.300">
    <property type="entry name" value="P-loop containing nucleotide triphosphate hydrolases"/>
    <property type="match status" value="1"/>
</dbReference>
<dbReference type="Pfam" id="PF00664">
    <property type="entry name" value="ABC_membrane"/>
    <property type="match status" value="1"/>
</dbReference>
<evidence type="ECO:0000256" key="6">
    <source>
        <dbReference type="ARBA" id="ARBA00022741"/>
    </source>
</evidence>
<evidence type="ECO:0000313" key="15">
    <source>
        <dbReference type="Proteomes" id="UP001175001"/>
    </source>
</evidence>
<feature type="transmembrane region" description="Helical" evidence="11">
    <location>
        <begin position="186"/>
        <end position="209"/>
    </location>
</feature>
<proteinExistence type="inferred from homology"/>
<name>A0AA39Y4Z0_9PEZI</name>
<dbReference type="FunFam" id="3.40.50.300:FF:002145">
    <property type="entry name" value="ABC transporter (MsbA subfamily)"/>
    <property type="match status" value="1"/>
</dbReference>
<keyword evidence="5 11" id="KW-0812">Transmembrane</keyword>
<organism evidence="14 15">
    <name type="scientific">Lasiodiplodia hormozganensis</name>
    <dbReference type="NCBI Taxonomy" id="869390"/>
    <lineage>
        <taxon>Eukaryota</taxon>
        <taxon>Fungi</taxon>
        <taxon>Dikarya</taxon>
        <taxon>Ascomycota</taxon>
        <taxon>Pezizomycotina</taxon>
        <taxon>Dothideomycetes</taxon>
        <taxon>Dothideomycetes incertae sedis</taxon>
        <taxon>Botryosphaeriales</taxon>
        <taxon>Botryosphaeriaceae</taxon>
        <taxon>Lasiodiplodia</taxon>
    </lineage>
</organism>
<dbReference type="InterPro" id="IPR011527">
    <property type="entry name" value="ABC1_TM_dom"/>
</dbReference>
<gene>
    <name evidence="14" type="primary">Abcc3</name>
    <name evidence="14" type="ORF">DIS24_g8150</name>
</gene>
<evidence type="ECO:0000259" key="12">
    <source>
        <dbReference type="PROSITE" id="PS50893"/>
    </source>
</evidence>
<dbReference type="GO" id="GO:0005886">
    <property type="term" value="C:plasma membrane"/>
    <property type="evidence" value="ECO:0007669"/>
    <property type="project" value="UniProtKB-SubCell"/>
</dbReference>
<dbReference type="AlphaFoldDB" id="A0AA39Y4Z0"/>
<evidence type="ECO:0000256" key="4">
    <source>
        <dbReference type="ARBA" id="ARBA00022475"/>
    </source>
</evidence>
<dbReference type="InterPro" id="IPR003439">
    <property type="entry name" value="ABC_transporter-like_ATP-bd"/>
</dbReference>
<dbReference type="CDD" id="cd18580">
    <property type="entry name" value="ABC_6TM_ABCC_D2"/>
    <property type="match status" value="1"/>
</dbReference>
<protein>
    <submittedName>
        <fullName evidence="14">Canalicular multispecific organic anion transporter 2</fullName>
    </submittedName>
</protein>
<comment type="caution">
    <text evidence="14">The sequence shown here is derived from an EMBL/GenBank/DDBJ whole genome shotgun (WGS) entry which is preliminary data.</text>
</comment>
<keyword evidence="4" id="KW-1003">Cell membrane</keyword>
<keyword evidence="8 11" id="KW-1133">Transmembrane helix</keyword>
<evidence type="ECO:0000256" key="3">
    <source>
        <dbReference type="ARBA" id="ARBA00022448"/>
    </source>
</evidence>
<dbReference type="Pfam" id="PF00005">
    <property type="entry name" value="ABC_tran"/>
    <property type="match status" value="1"/>
</dbReference>
<dbReference type="SUPFAM" id="SSF90123">
    <property type="entry name" value="ABC transporter transmembrane region"/>
    <property type="match status" value="1"/>
</dbReference>
<dbReference type="EMBL" id="JAUJDW010000057">
    <property type="protein sequence ID" value="KAK0645161.1"/>
    <property type="molecule type" value="Genomic_DNA"/>
</dbReference>
<accession>A0AA39Y4Z0</accession>
<keyword evidence="15" id="KW-1185">Reference proteome</keyword>
<dbReference type="InterPro" id="IPR036640">
    <property type="entry name" value="ABC1_TM_sf"/>
</dbReference>
<dbReference type="GO" id="GO:0140359">
    <property type="term" value="F:ABC-type transporter activity"/>
    <property type="evidence" value="ECO:0007669"/>
    <property type="project" value="InterPro"/>
</dbReference>
<keyword evidence="10" id="KW-0325">Glycoprotein</keyword>
<evidence type="ECO:0000259" key="13">
    <source>
        <dbReference type="PROSITE" id="PS50929"/>
    </source>
</evidence>
<dbReference type="Gene3D" id="1.20.1560.10">
    <property type="entry name" value="ABC transporter type 1, transmembrane domain"/>
    <property type="match status" value="1"/>
</dbReference>
<dbReference type="InterPro" id="IPR050173">
    <property type="entry name" value="ABC_transporter_C-like"/>
</dbReference>
<dbReference type="GO" id="GO:0016887">
    <property type="term" value="F:ATP hydrolysis activity"/>
    <property type="evidence" value="ECO:0007669"/>
    <property type="project" value="InterPro"/>
</dbReference>
<reference evidence="14" key="1">
    <citation type="submission" date="2023-06" db="EMBL/GenBank/DDBJ databases">
        <title>Multi-omics analyses reveal the molecular pathogenesis toolkit of Lasiodiplodia hormozganensis, a cross-kingdom pathogen.</title>
        <authorList>
            <person name="Felix C."/>
            <person name="Meneses R."/>
            <person name="Goncalves M.F.M."/>
            <person name="Tilleman L."/>
            <person name="Duarte A.S."/>
            <person name="Jorrin-Novo J.V."/>
            <person name="Van De Peer Y."/>
            <person name="Deforce D."/>
            <person name="Van Nieuwerburgh F."/>
            <person name="Esteves A.C."/>
            <person name="Alves A."/>
        </authorList>
    </citation>
    <scope>NUCLEOTIDE SEQUENCE</scope>
    <source>
        <strain evidence="14">CBS 339.90</strain>
    </source>
</reference>
<evidence type="ECO:0000256" key="1">
    <source>
        <dbReference type="ARBA" id="ARBA00004651"/>
    </source>
</evidence>